<dbReference type="SUPFAM" id="SSF53850">
    <property type="entry name" value="Periplasmic binding protein-like II"/>
    <property type="match status" value="1"/>
</dbReference>
<comment type="caution">
    <text evidence="6">The sequence shown here is derived from an EMBL/GenBank/DDBJ whole genome shotgun (WGS) entry which is preliminary data.</text>
</comment>
<dbReference type="CDD" id="cd08423">
    <property type="entry name" value="PBP2_LTTR_like_6"/>
    <property type="match status" value="1"/>
</dbReference>
<dbReference type="Proteomes" id="UP000294911">
    <property type="component" value="Unassembled WGS sequence"/>
</dbReference>
<evidence type="ECO:0000259" key="5">
    <source>
        <dbReference type="PROSITE" id="PS50931"/>
    </source>
</evidence>
<keyword evidence="7" id="KW-1185">Reference proteome</keyword>
<dbReference type="PROSITE" id="PS50931">
    <property type="entry name" value="HTH_LYSR"/>
    <property type="match status" value="1"/>
</dbReference>
<dbReference type="FunFam" id="1.10.10.10:FF:000001">
    <property type="entry name" value="LysR family transcriptional regulator"/>
    <property type="match status" value="1"/>
</dbReference>
<dbReference type="Gene3D" id="3.40.190.10">
    <property type="entry name" value="Periplasmic binding protein-like II"/>
    <property type="match status" value="2"/>
</dbReference>
<gene>
    <name evidence="6" type="ORF">EV191_10718</name>
</gene>
<proteinExistence type="inferred from homology"/>
<evidence type="ECO:0000256" key="3">
    <source>
        <dbReference type="ARBA" id="ARBA00023125"/>
    </source>
</evidence>
<dbReference type="InterPro" id="IPR036390">
    <property type="entry name" value="WH_DNA-bd_sf"/>
</dbReference>
<protein>
    <submittedName>
        <fullName evidence="6">DNA-binding transcriptional LysR family regulator</fullName>
    </submittedName>
</protein>
<evidence type="ECO:0000256" key="4">
    <source>
        <dbReference type="ARBA" id="ARBA00023163"/>
    </source>
</evidence>
<organism evidence="6 7">
    <name type="scientific">Tamaricihabitans halophyticus</name>
    <dbReference type="NCBI Taxonomy" id="1262583"/>
    <lineage>
        <taxon>Bacteria</taxon>
        <taxon>Bacillati</taxon>
        <taxon>Actinomycetota</taxon>
        <taxon>Actinomycetes</taxon>
        <taxon>Pseudonocardiales</taxon>
        <taxon>Pseudonocardiaceae</taxon>
        <taxon>Tamaricihabitans</taxon>
    </lineage>
</organism>
<dbReference type="AlphaFoldDB" id="A0A4R2QQ18"/>
<evidence type="ECO:0000256" key="1">
    <source>
        <dbReference type="ARBA" id="ARBA00009437"/>
    </source>
</evidence>
<evidence type="ECO:0000313" key="7">
    <source>
        <dbReference type="Proteomes" id="UP000294911"/>
    </source>
</evidence>
<accession>A0A4R2QQ18</accession>
<dbReference type="InterPro" id="IPR036388">
    <property type="entry name" value="WH-like_DNA-bd_sf"/>
</dbReference>
<evidence type="ECO:0000256" key="2">
    <source>
        <dbReference type="ARBA" id="ARBA00023015"/>
    </source>
</evidence>
<keyword evidence="2" id="KW-0805">Transcription regulation</keyword>
<reference evidence="6 7" key="1">
    <citation type="submission" date="2019-03" db="EMBL/GenBank/DDBJ databases">
        <title>Genomic Encyclopedia of Type Strains, Phase IV (KMG-IV): sequencing the most valuable type-strain genomes for metagenomic binning, comparative biology and taxonomic classification.</title>
        <authorList>
            <person name="Goeker M."/>
        </authorList>
    </citation>
    <scope>NUCLEOTIDE SEQUENCE [LARGE SCALE GENOMIC DNA]</scope>
    <source>
        <strain evidence="6 7">DSM 45765</strain>
    </source>
</reference>
<dbReference type="GO" id="GO:0003700">
    <property type="term" value="F:DNA-binding transcription factor activity"/>
    <property type="evidence" value="ECO:0007669"/>
    <property type="project" value="InterPro"/>
</dbReference>
<dbReference type="EMBL" id="SLXQ01000007">
    <property type="protein sequence ID" value="TCP50758.1"/>
    <property type="molecule type" value="Genomic_DNA"/>
</dbReference>
<dbReference type="Pfam" id="PF00126">
    <property type="entry name" value="HTH_1"/>
    <property type="match status" value="1"/>
</dbReference>
<dbReference type="OrthoDB" id="4131546at2"/>
<sequence length="315" mass="33494">MIDRRLTVLRAVARHGTVTAAAEVCHLTPSAVSHQLQALAQELDVPLVERVGRNVRLTPAAHALLAHADTLIAQWEQARADLAAYRDNALTGPLRLCGFSSAAAVLLPATVTQLRDTSPQLTVQVREAEPRRAFDLLTSNDVDIGAVVATQDIPTATDPAFEQHFLLHEPLDLLVAREHPLARTPSTALADASTQPWIVGTPGSAYHQLVWLTCASAGFVPHVAHYADEWDTGAALVARGFGVALIPRLAHVPEAHQLARLPLSGHPAPTRRLLAAVRAGSGEQPHIAAGLAALRDVAARYVASTRPQDPGSAVD</sequence>
<dbReference type="GO" id="GO:0003677">
    <property type="term" value="F:DNA binding"/>
    <property type="evidence" value="ECO:0007669"/>
    <property type="project" value="UniProtKB-KW"/>
</dbReference>
<dbReference type="InterPro" id="IPR005119">
    <property type="entry name" value="LysR_subst-bd"/>
</dbReference>
<dbReference type="SUPFAM" id="SSF46785">
    <property type="entry name" value="Winged helix' DNA-binding domain"/>
    <property type="match status" value="1"/>
</dbReference>
<comment type="similarity">
    <text evidence="1">Belongs to the LysR transcriptional regulatory family.</text>
</comment>
<evidence type="ECO:0000313" key="6">
    <source>
        <dbReference type="EMBL" id="TCP50758.1"/>
    </source>
</evidence>
<dbReference type="Gene3D" id="1.10.10.10">
    <property type="entry name" value="Winged helix-like DNA-binding domain superfamily/Winged helix DNA-binding domain"/>
    <property type="match status" value="1"/>
</dbReference>
<dbReference type="PANTHER" id="PTHR30346:SF29">
    <property type="entry name" value="LYSR SUBSTRATE-BINDING"/>
    <property type="match status" value="1"/>
</dbReference>
<name>A0A4R2QQ18_9PSEU</name>
<dbReference type="GO" id="GO:0032993">
    <property type="term" value="C:protein-DNA complex"/>
    <property type="evidence" value="ECO:0007669"/>
    <property type="project" value="TreeGrafter"/>
</dbReference>
<dbReference type="Pfam" id="PF03466">
    <property type="entry name" value="LysR_substrate"/>
    <property type="match status" value="1"/>
</dbReference>
<dbReference type="RefSeq" id="WP_132878002.1">
    <property type="nucleotide sequence ID" value="NZ_SLXQ01000007.1"/>
</dbReference>
<dbReference type="InterPro" id="IPR000847">
    <property type="entry name" value="LysR_HTH_N"/>
</dbReference>
<dbReference type="PANTHER" id="PTHR30346">
    <property type="entry name" value="TRANSCRIPTIONAL DUAL REGULATOR HCAR-RELATED"/>
    <property type="match status" value="1"/>
</dbReference>
<feature type="domain" description="HTH lysR-type" evidence="5">
    <location>
        <begin position="1"/>
        <end position="58"/>
    </location>
</feature>
<keyword evidence="3 6" id="KW-0238">DNA-binding</keyword>
<keyword evidence="4" id="KW-0804">Transcription</keyword>